<accession>A0A1L3KID1</accession>
<dbReference type="EMBL" id="KX883523">
    <property type="protein sequence ID" value="APG77114.1"/>
    <property type="molecule type" value="Genomic_RNA"/>
</dbReference>
<evidence type="ECO:0000313" key="1">
    <source>
        <dbReference type="EMBL" id="APG77114.1"/>
    </source>
</evidence>
<reference evidence="1" key="1">
    <citation type="journal article" date="2016" name="Nature">
        <title>Redefining the invertebrate RNA virosphere.</title>
        <authorList>
            <person name="Shi M."/>
            <person name="Lin X.D."/>
            <person name="Tian J.H."/>
            <person name="Chen L.J."/>
            <person name="Chen X."/>
            <person name="Li C.X."/>
            <person name="Qin X.C."/>
            <person name="Li J."/>
            <person name="Cao J.P."/>
            <person name="Eden J.S."/>
            <person name="Buchmann J."/>
            <person name="Wang W."/>
            <person name="Xu J."/>
            <person name="Holmes E.C."/>
            <person name="Zhang Y.Z."/>
        </authorList>
    </citation>
    <scope>NUCLEOTIDE SEQUENCE</scope>
    <source>
        <strain evidence="1">CJLX30166</strain>
    </source>
</reference>
<protein>
    <submittedName>
        <fullName evidence="1">Uncharacterized protein</fullName>
    </submittedName>
</protein>
<sequence length="113" mass="11898">MSFHPLVIGSETFLGSGPGKYMQNDVTFGGPVDYIKITPGSSSPKTGKTTAAVRRVQEVLVGVAPNQTKHMLEVSVTITSDPGIPVLAMDEAFASLSTFVTADTLNRILNGES</sequence>
<name>A0A1L3KID1_9VIRU</name>
<proteinExistence type="predicted"/>
<organism evidence="1">
    <name type="scientific">Changjiang levi-like virus 1</name>
    <dbReference type="NCBI Taxonomy" id="1922773"/>
    <lineage>
        <taxon>Viruses</taxon>
        <taxon>Riboviria</taxon>
    </lineage>
</organism>